<dbReference type="OrthoDB" id="5771510at2"/>
<protein>
    <submittedName>
        <fullName evidence="1">Uncharacterized protein</fullName>
    </submittedName>
</protein>
<dbReference type="Proteomes" id="UP000220922">
    <property type="component" value="Unassembled WGS sequence"/>
</dbReference>
<sequence length="77" mass="8798">MTVEQPVLRFVICIDNTDYPAALERRKIYQVIPDDRAASHNLLRVIDESGEDYVYPKGYFIPVDFAPSIQEALLRAA</sequence>
<proteinExistence type="predicted"/>
<organism evidence="1 2">
    <name type="scientific">Candidatus Chloroploca asiatica</name>
    <dbReference type="NCBI Taxonomy" id="1506545"/>
    <lineage>
        <taxon>Bacteria</taxon>
        <taxon>Bacillati</taxon>
        <taxon>Chloroflexota</taxon>
        <taxon>Chloroflexia</taxon>
        <taxon>Chloroflexales</taxon>
        <taxon>Chloroflexineae</taxon>
        <taxon>Oscillochloridaceae</taxon>
        <taxon>Candidatus Chloroploca</taxon>
    </lineage>
</organism>
<accession>A0A2H3KFN2</accession>
<evidence type="ECO:0000313" key="1">
    <source>
        <dbReference type="EMBL" id="PDV96493.1"/>
    </source>
</evidence>
<dbReference type="RefSeq" id="WP_097655412.1">
    <property type="nucleotide sequence ID" value="NZ_LYXE01000194.1"/>
</dbReference>
<keyword evidence="2" id="KW-1185">Reference proteome</keyword>
<comment type="caution">
    <text evidence="1">The sequence shown here is derived from an EMBL/GenBank/DDBJ whole genome shotgun (WGS) entry which is preliminary data.</text>
</comment>
<dbReference type="EMBL" id="LYXE01000194">
    <property type="protein sequence ID" value="PDV96493.1"/>
    <property type="molecule type" value="Genomic_DNA"/>
</dbReference>
<reference evidence="1 2" key="1">
    <citation type="submission" date="2016-05" db="EMBL/GenBank/DDBJ databases">
        <authorList>
            <person name="Lavstsen T."/>
            <person name="Jespersen J.S."/>
        </authorList>
    </citation>
    <scope>NUCLEOTIDE SEQUENCE [LARGE SCALE GENOMIC DNA]</scope>
    <source>
        <strain evidence="1 2">B7-9</strain>
    </source>
</reference>
<gene>
    <name evidence="1" type="ORF">A9Q02_22715</name>
</gene>
<dbReference type="AlphaFoldDB" id="A0A2H3KFN2"/>
<evidence type="ECO:0000313" key="2">
    <source>
        <dbReference type="Proteomes" id="UP000220922"/>
    </source>
</evidence>
<name>A0A2H3KFN2_9CHLR</name>